<dbReference type="Pfam" id="PF00069">
    <property type="entry name" value="Pkinase"/>
    <property type="match status" value="1"/>
</dbReference>
<reference evidence="11" key="1">
    <citation type="submission" date="2020-01" db="EMBL/GenBank/DDBJ databases">
        <authorList>
            <consortium name="DOE Joint Genome Institute"/>
            <person name="Haridas S."/>
            <person name="Albert R."/>
            <person name="Binder M."/>
            <person name="Bloem J."/>
            <person name="Labutti K."/>
            <person name="Salamov A."/>
            <person name="Andreopoulos B."/>
            <person name="Baker S.E."/>
            <person name="Barry K."/>
            <person name="Bills G."/>
            <person name="Bluhm B.H."/>
            <person name="Cannon C."/>
            <person name="Castanera R."/>
            <person name="Culley D.E."/>
            <person name="Daum C."/>
            <person name="Ezra D."/>
            <person name="Gonzalez J.B."/>
            <person name="Henrissat B."/>
            <person name="Kuo A."/>
            <person name="Liang C."/>
            <person name="Lipzen A."/>
            <person name="Lutzoni F."/>
            <person name="Magnuson J."/>
            <person name="Mondo S."/>
            <person name="Nolan M."/>
            <person name="Ohm R."/>
            <person name="Pangilinan J."/>
            <person name="Park H.-J."/>
            <person name="Ramirez L."/>
            <person name="Alfaro M."/>
            <person name="Sun H."/>
            <person name="Tritt A."/>
            <person name="Yoshinaga Y."/>
            <person name="Zwiers L.-H."/>
            <person name="Turgeon B.G."/>
            <person name="Goodwin S.B."/>
            <person name="Spatafora J.W."/>
            <person name="Crous P.W."/>
            <person name="Grigoriev I.V."/>
        </authorList>
    </citation>
    <scope>NUCLEOTIDE SEQUENCE</scope>
    <source>
        <strain evidence="11">CBS 394.84</strain>
    </source>
</reference>
<keyword evidence="1" id="KW-0808">Transferase</keyword>
<evidence type="ECO:0000259" key="10">
    <source>
        <dbReference type="PROSITE" id="PS50011"/>
    </source>
</evidence>
<evidence type="ECO:0000256" key="8">
    <source>
        <dbReference type="ARBA" id="ARBA00049299"/>
    </source>
</evidence>
<keyword evidence="12" id="KW-1185">Reference proteome</keyword>
<evidence type="ECO:0000256" key="9">
    <source>
        <dbReference type="ARBA" id="ARBA00051693"/>
    </source>
</evidence>
<dbReference type="EC" id="2.7.12.2" evidence="6"/>
<evidence type="ECO:0000256" key="4">
    <source>
        <dbReference type="ARBA" id="ARBA00022840"/>
    </source>
</evidence>
<evidence type="ECO:0000256" key="6">
    <source>
        <dbReference type="ARBA" id="ARBA00038999"/>
    </source>
</evidence>
<organism evidence="11 12">
    <name type="scientific">Cucurbitaria berberidis CBS 394.84</name>
    <dbReference type="NCBI Taxonomy" id="1168544"/>
    <lineage>
        <taxon>Eukaryota</taxon>
        <taxon>Fungi</taxon>
        <taxon>Dikarya</taxon>
        <taxon>Ascomycota</taxon>
        <taxon>Pezizomycotina</taxon>
        <taxon>Dothideomycetes</taxon>
        <taxon>Pleosporomycetidae</taxon>
        <taxon>Pleosporales</taxon>
        <taxon>Pleosporineae</taxon>
        <taxon>Cucurbitariaceae</taxon>
        <taxon>Cucurbitaria</taxon>
    </lineage>
</organism>
<comment type="catalytic activity">
    <reaction evidence="7">
        <text>L-seryl-[protein] + ATP = O-phospho-L-seryl-[protein] + ADP + H(+)</text>
        <dbReference type="Rhea" id="RHEA:17989"/>
        <dbReference type="Rhea" id="RHEA-COMP:9863"/>
        <dbReference type="Rhea" id="RHEA-COMP:11604"/>
        <dbReference type="ChEBI" id="CHEBI:15378"/>
        <dbReference type="ChEBI" id="CHEBI:29999"/>
        <dbReference type="ChEBI" id="CHEBI:30616"/>
        <dbReference type="ChEBI" id="CHEBI:83421"/>
        <dbReference type="ChEBI" id="CHEBI:456216"/>
        <dbReference type="EC" id="2.7.12.2"/>
    </reaction>
</comment>
<comment type="catalytic activity">
    <reaction evidence="8">
        <text>L-threonyl-[protein] + ATP = O-phospho-L-threonyl-[protein] + ADP + H(+)</text>
        <dbReference type="Rhea" id="RHEA:46608"/>
        <dbReference type="Rhea" id="RHEA-COMP:11060"/>
        <dbReference type="Rhea" id="RHEA-COMP:11605"/>
        <dbReference type="ChEBI" id="CHEBI:15378"/>
        <dbReference type="ChEBI" id="CHEBI:30013"/>
        <dbReference type="ChEBI" id="CHEBI:30616"/>
        <dbReference type="ChEBI" id="CHEBI:61977"/>
        <dbReference type="ChEBI" id="CHEBI:456216"/>
        <dbReference type="EC" id="2.7.12.2"/>
    </reaction>
</comment>
<dbReference type="SMART" id="SM00220">
    <property type="entry name" value="S_TKc"/>
    <property type="match status" value="1"/>
</dbReference>
<feature type="domain" description="Protein kinase" evidence="10">
    <location>
        <begin position="175"/>
        <end position="454"/>
    </location>
</feature>
<dbReference type="InterPro" id="IPR008271">
    <property type="entry name" value="Ser/Thr_kinase_AS"/>
</dbReference>
<gene>
    <name evidence="11" type="ORF">K460DRAFT_276311</name>
</gene>
<dbReference type="GO" id="GO:0004708">
    <property type="term" value="F:MAP kinase kinase activity"/>
    <property type="evidence" value="ECO:0007669"/>
    <property type="project" value="UniProtKB-EC"/>
</dbReference>
<dbReference type="GO" id="GO:0005524">
    <property type="term" value="F:ATP binding"/>
    <property type="evidence" value="ECO:0007669"/>
    <property type="project" value="UniProtKB-KW"/>
</dbReference>
<evidence type="ECO:0000256" key="2">
    <source>
        <dbReference type="ARBA" id="ARBA00022741"/>
    </source>
</evidence>
<dbReference type="PROSITE" id="PS00108">
    <property type="entry name" value="PROTEIN_KINASE_ST"/>
    <property type="match status" value="1"/>
</dbReference>
<evidence type="ECO:0000256" key="1">
    <source>
        <dbReference type="ARBA" id="ARBA00022679"/>
    </source>
</evidence>
<dbReference type="AlphaFoldDB" id="A0A9P4GQR2"/>
<comment type="similarity">
    <text evidence="5">Belongs to the protein kinase superfamily. STE Ser/Thr protein kinase family. MAP kinase kinase subfamily.</text>
</comment>
<dbReference type="SUPFAM" id="SSF56112">
    <property type="entry name" value="Protein kinase-like (PK-like)"/>
    <property type="match status" value="1"/>
</dbReference>
<dbReference type="InterPro" id="IPR000719">
    <property type="entry name" value="Prot_kinase_dom"/>
</dbReference>
<comment type="caution">
    <text evidence="11">The sequence shown here is derived from an EMBL/GenBank/DDBJ whole genome shotgun (WGS) entry which is preliminary data.</text>
</comment>
<dbReference type="OrthoDB" id="5986190at2759"/>
<dbReference type="PANTHER" id="PTHR48013:SF9">
    <property type="entry name" value="DUAL SPECIFICITY MITOGEN-ACTIVATED PROTEIN KINASE KINASE 5"/>
    <property type="match status" value="1"/>
</dbReference>
<evidence type="ECO:0000313" key="12">
    <source>
        <dbReference type="Proteomes" id="UP000800039"/>
    </source>
</evidence>
<dbReference type="PROSITE" id="PS50011">
    <property type="entry name" value="PROTEIN_KINASE_DOM"/>
    <property type="match status" value="1"/>
</dbReference>
<evidence type="ECO:0000256" key="7">
    <source>
        <dbReference type="ARBA" id="ARBA00049014"/>
    </source>
</evidence>
<dbReference type="Gene3D" id="1.10.510.10">
    <property type="entry name" value="Transferase(Phosphotransferase) domain 1"/>
    <property type="match status" value="1"/>
</dbReference>
<protein>
    <recommendedName>
        <fullName evidence="6">mitogen-activated protein kinase kinase</fullName>
        <ecNumber evidence="6">2.7.12.2</ecNumber>
    </recommendedName>
</protein>
<comment type="catalytic activity">
    <reaction evidence="9">
        <text>L-tyrosyl-[protein] + ATP = O-phospho-L-tyrosyl-[protein] + ADP + H(+)</text>
        <dbReference type="Rhea" id="RHEA:10596"/>
        <dbReference type="Rhea" id="RHEA-COMP:10136"/>
        <dbReference type="Rhea" id="RHEA-COMP:20101"/>
        <dbReference type="ChEBI" id="CHEBI:15378"/>
        <dbReference type="ChEBI" id="CHEBI:30616"/>
        <dbReference type="ChEBI" id="CHEBI:46858"/>
        <dbReference type="ChEBI" id="CHEBI:61978"/>
        <dbReference type="ChEBI" id="CHEBI:456216"/>
        <dbReference type="EC" id="2.7.12.2"/>
    </reaction>
</comment>
<feature type="non-terminal residue" evidence="11">
    <location>
        <position position="454"/>
    </location>
</feature>
<dbReference type="GeneID" id="63845359"/>
<dbReference type="InterPro" id="IPR011009">
    <property type="entry name" value="Kinase-like_dom_sf"/>
</dbReference>
<dbReference type="RefSeq" id="XP_040791979.1">
    <property type="nucleotide sequence ID" value="XM_040928106.1"/>
</dbReference>
<sequence length="454" mass="52143">MVLSTAETLSQALADAIRRTREPRSDRFLPKADLDQILCHDSLIALYQKLFRIVVPQREPNDMLTSNPWIDNPSHDVIGYAQKTVKNPSRISLLALFLLDQREELLSLFKDWLSSDDAKFPSDEDLPLSADGRWLPGIGFHHWEYILEKQWIFLPFTITEQYYERVPRMCRKPFIGNPKEIKRGASGTVYKVKVAAGYWRDKKNDEYRTFSMDQLVAMKVFEDDKDYETERDFLQELRQNVSIHKRIVLDLGGLIYEDSEGKLCHSLFFELAICNLDEFLNKGDNRRFYASNGSVIAKAVDIVEALDFLHKKVRFLHLDLKPDNILIYESAEPGINDGRIWKLTDFNLAKRKIKVRSSSRERLELSNSDSTASTVPAGRGPALYQAPEIQVPGTSLASDESEVWSMGGILLVVLGFLYNPYSGAKRFRDSATVTFKDQGGERRSLYVTSKMHQW</sequence>
<evidence type="ECO:0000256" key="3">
    <source>
        <dbReference type="ARBA" id="ARBA00022777"/>
    </source>
</evidence>
<evidence type="ECO:0000313" key="11">
    <source>
        <dbReference type="EMBL" id="KAF1849416.1"/>
    </source>
</evidence>
<accession>A0A9P4GQR2</accession>
<evidence type="ECO:0000256" key="5">
    <source>
        <dbReference type="ARBA" id="ARBA00038035"/>
    </source>
</evidence>
<name>A0A9P4GQR2_9PLEO</name>
<keyword evidence="3 11" id="KW-0418">Kinase</keyword>
<dbReference type="CDD" id="cd00180">
    <property type="entry name" value="PKc"/>
    <property type="match status" value="1"/>
</dbReference>
<dbReference type="PANTHER" id="PTHR48013">
    <property type="entry name" value="DUAL SPECIFICITY MITOGEN-ACTIVATED PROTEIN KINASE KINASE 5-RELATED"/>
    <property type="match status" value="1"/>
</dbReference>
<dbReference type="EMBL" id="ML976615">
    <property type="protein sequence ID" value="KAF1849416.1"/>
    <property type="molecule type" value="Genomic_DNA"/>
</dbReference>
<proteinExistence type="inferred from homology"/>
<keyword evidence="4" id="KW-0067">ATP-binding</keyword>
<keyword evidence="2" id="KW-0547">Nucleotide-binding</keyword>
<dbReference type="Proteomes" id="UP000800039">
    <property type="component" value="Unassembled WGS sequence"/>
</dbReference>